<evidence type="ECO:0000256" key="1">
    <source>
        <dbReference type="SAM" id="MobiDB-lite"/>
    </source>
</evidence>
<evidence type="ECO:0000313" key="2">
    <source>
        <dbReference type="EMBL" id="MDP9828258.1"/>
    </source>
</evidence>
<reference evidence="2 3" key="1">
    <citation type="submission" date="2023-07" db="EMBL/GenBank/DDBJ databases">
        <title>Sequencing the genomes of 1000 actinobacteria strains.</title>
        <authorList>
            <person name="Klenk H.-P."/>
        </authorList>
    </citation>
    <scope>NUCLEOTIDE SEQUENCE [LARGE SCALE GENOMIC DNA]</scope>
    <source>
        <strain evidence="2 3">DSM 44388</strain>
    </source>
</reference>
<name>A0ABT9P6F2_9ACTN</name>
<dbReference type="EMBL" id="JAUSQZ010000001">
    <property type="protein sequence ID" value="MDP9828258.1"/>
    <property type="molecule type" value="Genomic_DNA"/>
</dbReference>
<dbReference type="RefSeq" id="WP_307245267.1">
    <property type="nucleotide sequence ID" value="NZ_JAUSQZ010000001.1"/>
</dbReference>
<sequence>MSHRHLEPGALPPEWGRALTSLQDALATDDDCLVCLGVGALRDHGPDLLDRVSGVAADLARTLRENAPQEPVRGDRGTAPTRRPAPPTTVRIDVSD</sequence>
<proteinExistence type="predicted"/>
<accession>A0ABT9P6F2</accession>
<keyword evidence="3" id="KW-1185">Reference proteome</keyword>
<comment type="caution">
    <text evidence="2">The sequence shown here is derived from an EMBL/GenBank/DDBJ whole genome shotgun (WGS) entry which is preliminary data.</text>
</comment>
<feature type="region of interest" description="Disordered" evidence="1">
    <location>
        <begin position="65"/>
        <end position="96"/>
    </location>
</feature>
<dbReference type="Proteomes" id="UP001235712">
    <property type="component" value="Unassembled WGS sequence"/>
</dbReference>
<evidence type="ECO:0000313" key="3">
    <source>
        <dbReference type="Proteomes" id="UP001235712"/>
    </source>
</evidence>
<protein>
    <submittedName>
        <fullName evidence="2">Uncharacterized protein</fullName>
    </submittedName>
</protein>
<organism evidence="2 3">
    <name type="scientific">Kineosporia succinea</name>
    <dbReference type="NCBI Taxonomy" id="84632"/>
    <lineage>
        <taxon>Bacteria</taxon>
        <taxon>Bacillati</taxon>
        <taxon>Actinomycetota</taxon>
        <taxon>Actinomycetes</taxon>
        <taxon>Kineosporiales</taxon>
        <taxon>Kineosporiaceae</taxon>
        <taxon>Kineosporia</taxon>
    </lineage>
</organism>
<gene>
    <name evidence="2" type="ORF">J2S57_004007</name>
</gene>